<keyword evidence="4" id="KW-0472">Membrane</keyword>
<dbReference type="Pfam" id="PF14322">
    <property type="entry name" value="SusD-like_3"/>
    <property type="match status" value="1"/>
</dbReference>
<dbReference type="KEGG" id="fln:FLA_1129"/>
<reference evidence="9" key="1">
    <citation type="submission" date="2017-01" db="EMBL/GenBank/DDBJ databases">
        <authorList>
            <person name="Varghese N."/>
            <person name="Submissions S."/>
        </authorList>
    </citation>
    <scope>NUCLEOTIDE SEQUENCE [LARGE SCALE GENOMIC DNA]</scope>
    <source>
        <strain evidence="9">DSM 21054</strain>
    </source>
</reference>
<dbReference type="AlphaFoldDB" id="A0A173MC32"/>
<comment type="subcellular location">
    <subcellularLocation>
        <location evidence="1">Cell outer membrane</location>
    </subcellularLocation>
</comment>
<keyword evidence="9" id="KW-1185">Reference proteome</keyword>
<dbReference type="SUPFAM" id="SSF48452">
    <property type="entry name" value="TPR-like"/>
    <property type="match status" value="1"/>
</dbReference>
<evidence type="ECO:0000313" key="8">
    <source>
        <dbReference type="EMBL" id="SIT34195.1"/>
    </source>
</evidence>
<evidence type="ECO:0000256" key="2">
    <source>
        <dbReference type="ARBA" id="ARBA00006275"/>
    </source>
</evidence>
<dbReference type="InterPro" id="IPR012944">
    <property type="entry name" value="SusD_RagB_dom"/>
</dbReference>
<dbReference type="STRING" id="477680.SAMN05421788_11536"/>
<feature type="domain" description="RagB/SusD" evidence="6">
    <location>
        <begin position="355"/>
        <end position="459"/>
    </location>
</feature>
<dbReference type="GO" id="GO:0009279">
    <property type="term" value="C:cell outer membrane"/>
    <property type="evidence" value="ECO:0007669"/>
    <property type="project" value="UniProtKB-SubCell"/>
</dbReference>
<evidence type="ECO:0000256" key="4">
    <source>
        <dbReference type="ARBA" id="ARBA00023136"/>
    </source>
</evidence>
<gene>
    <name evidence="8" type="ORF">SAMN05421788_11536</name>
</gene>
<comment type="similarity">
    <text evidence="2">Belongs to the SusD family.</text>
</comment>
<dbReference type="InterPro" id="IPR033985">
    <property type="entry name" value="SusD-like_N"/>
</dbReference>
<dbReference type="EMBL" id="FTOR01000015">
    <property type="protein sequence ID" value="SIT34195.1"/>
    <property type="molecule type" value="Genomic_DNA"/>
</dbReference>
<dbReference type="PROSITE" id="PS51257">
    <property type="entry name" value="PROKAR_LIPOPROTEIN"/>
    <property type="match status" value="1"/>
</dbReference>
<evidence type="ECO:0000256" key="1">
    <source>
        <dbReference type="ARBA" id="ARBA00004442"/>
    </source>
</evidence>
<accession>A0A173MC32</accession>
<protein>
    <submittedName>
        <fullName evidence="8">SusD family protein</fullName>
    </submittedName>
</protein>
<evidence type="ECO:0000259" key="7">
    <source>
        <dbReference type="Pfam" id="PF14322"/>
    </source>
</evidence>
<sequence>MKKYWIALVATSILLGSCNKWLDIQPEAQVSEDQLFSTEEGFEESLNGIYTRCIQTDIYGEELTFGLPEVLAQNYTLYSFNGLAPELDYSEDVIYNFTNSRFIARKDKIWQGLYNAIGNCNLLLKNLELKKTLFTPSRYALLKGEALGLRGYLHFDALRLFAPSYTSNPVAKAIPYVVTFTDAPTPLSTVSETLDKIVTDLKEAKALLAPVDSIAKASYVVGYESDPTVTENSAPFLFLQNRRNRMNYYAVCGSLARVYLYKDDKINAALNAQEIIDAKKFPWTTKADFINSNAALKDRINYKEVMFGWPIPKQEENLVKRFKVFTFSKTDGDILYEYPGIAAEDNRYKEWLLLNSTNSTYELQKYVRNQNAKTDDATTNRHPLTAPAIRLSEMYYILAECTYDTDPTKANALVDSVRYHRGIGIPFTASSKAEFLDGLVREARKELYAEGQIFYMYKRLNKSIIGPAGRIYPAGYNIFVLPLPNDEIEYGGR</sequence>
<name>A0A173MC32_9BACT</name>
<dbReference type="OrthoDB" id="1097962at2"/>
<proteinExistence type="inferred from homology"/>
<dbReference type="Proteomes" id="UP000186917">
    <property type="component" value="Unassembled WGS sequence"/>
</dbReference>
<evidence type="ECO:0000259" key="6">
    <source>
        <dbReference type="Pfam" id="PF07980"/>
    </source>
</evidence>
<dbReference type="InterPro" id="IPR011990">
    <property type="entry name" value="TPR-like_helical_dom_sf"/>
</dbReference>
<evidence type="ECO:0000256" key="3">
    <source>
        <dbReference type="ARBA" id="ARBA00022729"/>
    </source>
</evidence>
<organism evidence="8 9">
    <name type="scientific">Filimonas lacunae</name>
    <dbReference type="NCBI Taxonomy" id="477680"/>
    <lineage>
        <taxon>Bacteria</taxon>
        <taxon>Pseudomonadati</taxon>
        <taxon>Bacteroidota</taxon>
        <taxon>Chitinophagia</taxon>
        <taxon>Chitinophagales</taxon>
        <taxon>Chitinophagaceae</taxon>
        <taxon>Filimonas</taxon>
    </lineage>
</organism>
<feature type="domain" description="SusD-like N-terminal" evidence="7">
    <location>
        <begin position="20"/>
        <end position="209"/>
    </location>
</feature>
<dbReference type="Gene3D" id="1.25.40.390">
    <property type="match status" value="2"/>
</dbReference>
<dbReference type="RefSeq" id="WP_076382606.1">
    <property type="nucleotide sequence ID" value="NZ_AP017422.1"/>
</dbReference>
<keyword evidence="3" id="KW-0732">Signal</keyword>
<keyword evidence="5" id="KW-0998">Cell outer membrane</keyword>
<evidence type="ECO:0000313" key="9">
    <source>
        <dbReference type="Proteomes" id="UP000186917"/>
    </source>
</evidence>
<dbReference type="Pfam" id="PF07980">
    <property type="entry name" value="SusD_RagB"/>
    <property type="match status" value="1"/>
</dbReference>
<evidence type="ECO:0000256" key="5">
    <source>
        <dbReference type="ARBA" id="ARBA00023237"/>
    </source>
</evidence>